<dbReference type="AlphaFoldDB" id="X1TE54"/>
<dbReference type="EMBL" id="BARW01024226">
    <property type="protein sequence ID" value="GAI89641.1"/>
    <property type="molecule type" value="Genomic_DNA"/>
</dbReference>
<feature type="non-terminal residue" evidence="1">
    <location>
        <position position="1"/>
    </location>
</feature>
<reference evidence="1" key="1">
    <citation type="journal article" date="2014" name="Front. Microbiol.">
        <title>High frequency of phylogenetically diverse reductive dehalogenase-homologous genes in deep subseafloor sedimentary metagenomes.</title>
        <authorList>
            <person name="Kawai M."/>
            <person name="Futagami T."/>
            <person name="Toyoda A."/>
            <person name="Takaki Y."/>
            <person name="Nishi S."/>
            <person name="Hori S."/>
            <person name="Arai W."/>
            <person name="Tsubouchi T."/>
            <person name="Morono Y."/>
            <person name="Uchiyama I."/>
            <person name="Ito T."/>
            <person name="Fujiyama A."/>
            <person name="Inagaki F."/>
            <person name="Takami H."/>
        </authorList>
    </citation>
    <scope>NUCLEOTIDE SEQUENCE</scope>
    <source>
        <strain evidence="1">Expedition CK06-06</strain>
    </source>
</reference>
<evidence type="ECO:0000313" key="1">
    <source>
        <dbReference type="EMBL" id="GAI89641.1"/>
    </source>
</evidence>
<feature type="non-terminal residue" evidence="1">
    <location>
        <position position="263"/>
    </location>
</feature>
<sequence length="263" mass="29759">HPVANITRIELVDGSDVLFGMDGYECQGLNIYDRRVASMMHGEMQAGNHAFATFGIDFGRFLFDTELALDPAKFSNLVLKVTYDVDVCGGDDTVHYLQVLADVFDEKPVSPIGFLMSKEHWMGDLAQNAYEYVKLPTDFPLRQLLVRAFITDKEPWYTCVEARLDEDNLKRIPFDWEIENYQRIMKGVWLPVNESFCEYGMPGGSNIRYMTPTDYRAVMVAASGAQEDYFWTGGANRGGRFVVYGTAGGEMNGIAWGWLPHHC</sequence>
<protein>
    <submittedName>
        <fullName evidence="1">Uncharacterized protein</fullName>
    </submittedName>
</protein>
<gene>
    <name evidence="1" type="ORF">S12H4_39982</name>
</gene>
<organism evidence="1">
    <name type="scientific">marine sediment metagenome</name>
    <dbReference type="NCBI Taxonomy" id="412755"/>
    <lineage>
        <taxon>unclassified sequences</taxon>
        <taxon>metagenomes</taxon>
        <taxon>ecological metagenomes</taxon>
    </lineage>
</organism>
<comment type="caution">
    <text evidence="1">The sequence shown here is derived from an EMBL/GenBank/DDBJ whole genome shotgun (WGS) entry which is preliminary data.</text>
</comment>
<name>X1TE54_9ZZZZ</name>
<accession>X1TE54</accession>
<proteinExistence type="predicted"/>